<keyword evidence="13" id="KW-1185">Reference proteome</keyword>
<keyword evidence="4" id="KW-0533">Nickel</keyword>
<dbReference type="InterPro" id="IPR000515">
    <property type="entry name" value="MetI-like"/>
</dbReference>
<dbReference type="CDD" id="cd06261">
    <property type="entry name" value="TM_PBP2"/>
    <property type="match status" value="1"/>
</dbReference>
<dbReference type="RefSeq" id="WP_124194791.1">
    <property type="nucleotide sequence ID" value="NZ_REGA01000004.1"/>
</dbReference>
<comment type="subcellular location">
    <subcellularLocation>
        <location evidence="1 10">Cell membrane</location>
        <topology evidence="1 10">Multi-pass membrane protein</topology>
    </subcellularLocation>
</comment>
<dbReference type="InterPro" id="IPR050045">
    <property type="entry name" value="Opp2B"/>
</dbReference>
<feature type="transmembrane region" description="Helical" evidence="10">
    <location>
        <begin position="140"/>
        <end position="167"/>
    </location>
</feature>
<keyword evidence="3" id="KW-1003">Cell membrane</keyword>
<feature type="transmembrane region" description="Helical" evidence="10">
    <location>
        <begin position="7"/>
        <end position="31"/>
    </location>
</feature>
<gene>
    <name evidence="12" type="ORF">EA473_06280</name>
</gene>
<dbReference type="GO" id="GO:0015099">
    <property type="term" value="F:nickel cation transmembrane transporter activity"/>
    <property type="evidence" value="ECO:0007669"/>
    <property type="project" value="InterPro"/>
</dbReference>
<dbReference type="OrthoDB" id="44105at2157"/>
<organism evidence="12 13">
    <name type="scientific">Natrarchaeobius chitinivorans</name>
    <dbReference type="NCBI Taxonomy" id="1679083"/>
    <lineage>
        <taxon>Archaea</taxon>
        <taxon>Methanobacteriati</taxon>
        <taxon>Methanobacteriota</taxon>
        <taxon>Stenosarchaea group</taxon>
        <taxon>Halobacteria</taxon>
        <taxon>Halobacteriales</taxon>
        <taxon>Natrialbaceae</taxon>
        <taxon>Natrarchaeobius</taxon>
    </lineage>
</organism>
<keyword evidence="2 10" id="KW-0813">Transport</keyword>
<dbReference type="PANTHER" id="PTHR43163:SF6">
    <property type="entry name" value="DIPEPTIDE TRANSPORT SYSTEM PERMEASE PROTEIN DPPB-RELATED"/>
    <property type="match status" value="1"/>
</dbReference>
<dbReference type="Pfam" id="PF00528">
    <property type="entry name" value="BPD_transp_1"/>
    <property type="match status" value="1"/>
</dbReference>
<dbReference type="PROSITE" id="PS50928">
    <property type="entry name" value="ABC_TM1"/>
    <property type="match status" value="1"/>
</dbReference>
<evidence type="ECO:0000256" key="2">
    <source>
        <dbReference type="ARBA" id="ARBA00022448"/>
    </source>
</evidence>
<keyword evidence="8 10" id="KW-0472">Membrane</keyword>
<protein>
    <submittedName>
        <fullName evidence="12">ABC transporter permease</fullName>
    </submittedName>
</protein>
<dbReference type="InterPro" id="IPR035906">
    <property type="entry name" value="MetI-like_sf"/>
</dbReference>
<feature type="domain" description="ABC transmembrane type-1" evidence="11">
    <location>
        <begin position="101"/>
        <end position="298"/>
    </location>
</feature>
<dbReference type="SUPFAM" id="SSF161098">
    <property type="entry name" value="MetI-like"/>
    <property type="match status" value="1"/>
</dbReference>
<feature type="transmembrane region" description="Helical" evidence="10">
    <location>
        <begin position="107"/>
        <end position="128"/>
    </location>
</feature>
<feature type="transmembrane region" description="Helical" evidence="10">
    <location>
        <begin position="279"/>
        <end position="298"/>
    </location>
</feature>
<dbReference type="Proteomes" id="UP000282323">
    <property type="component" value="Unassembled WGS sequence"/>
</dbReference>
<keyword evidence="6 10" id="KW-1133">Transmembrane helix</keyword>
<evidence type="ECO:0000256" key="3">
    <source>
        <dbReference type="ARBA" id="ARBA00022475"/>
    </source>
</evidence>
<sequence>MISAEYLAYRIGTSTAVLACVSVLTFGMMYLTPGDPARAVLYHQTGQQPSAEAVAAFRAEHGFDDPFPIRYWHWITDVVQRDLGESYRTGRPVSTMIVDALPATIELAIAAMAVALVIAIPTGVASAVYRGTWIDQASQLFALVGVSMPNFWLGYLLIIVFALHLGLAPVSGTGGLSHLVLPAIALGTGMAAIVTRLVRTSMLDVLDAEYVDAARAKGTAERIVVYKHALRNALIPVVTVVGLQFGFVLNGAVVIEIVFQRPGLGMMLVDAIFARDFPVVQGVVLIVAVLFVVTNLLVDLSYRVLDPRVQFGGEHA</sequence>
<accession>A0A3N6M5G9</accession>
<evidence type="ECO:0000313" key="12">
    <source>
        <dbReference type="EMBL" id="RQG95794.1"/>
    </source>
</evidence>
<dbReference type="EMBL" id="REGA01000004">
    <property type="protein sequence ID" value="RQG95794.1"/>
    <property type="molecule type" value="Genomic_DNA"/>
</dbReference>
<dbReference type="InterPro" id="IPR045621">
    <property type="entry name" value="BPD_transp_1_N"/>
</dbReference>
<evidence type="ECO:0000256" key="4">
    <source>
        <dbReference type="ARBA" id="ARBA00022596"/>
    </source>
</evidence>
<evidence type="ECO:0000259" key="11">
    <source>
        <dbReference type="PROSITE" id="PS50928"/>
    </source>
</evidence>
<evidence type="ECO:0000256" key="7">
    <source>
        <dbReference type="ARBA" id="ARBA00023065"/>
    </source>
</evidence>
<dbReference type="AlphaFoldDB" id="A0A3N6M5G9"/>
<feature type="transmembrane region" description="Helical" evidence="10">
    <location>
        <begin position="233"/>
        <end position="259"/>
    </location>
</feature>
<evidence type="ECO:0000256" key="10">
    <source>
        <dbReference type="RuleBase" id="RU363032"/>
    </source>
</evidence>
<keyword evidence="5 10" id="KW-0812">Transmembrane</keyword>
<evidence type="ECO:0000256" key="8">
    <source>
        <dbReference type="ARBA" id="ARBA00023136"/>
    </source>
</evidence>
<proteinExistence type="inferred from homology"/>
<evidence type="ECO:0000256" key="9">
    <source>
        <dbReference type="ARBA" id="ARBA00024202"/>
    </source>
</evidence>
<dbReference type="GO" id="GO:0005886">
    <property type="term" value="C:plasma membrane"/>
    <property type="evidence" value="ECO:0007669"/>
    <property type="project" value="UniProtKB-SubCell"/>
</dbReference>
<dbReference type="NCBIfam" id="NF045470">
    <property type="entry name" value="Opp2B"/>
    <property type="match status" value="1"/>
</dbReference>
<evidence type="ECO:0000256" key="6">
    <source>
        <dbReference type="ARBA" id="ARBA00022989"/>
    </source>
</evidence>
<reference evidence="12 13" key="1">
    <citation type="submission" date="2018-10" db="EMBL/GenBank/DDBJ databases">
        <title>Natrarchaeobius chitinivorans gen. nov., sp. nov., and Natrarchaeobius haloalkaliphilus sp. nov., alkaliphilic, chitin-utilizing haloarchaea from hypersaline alkaline lakes.</title>
        <authorList>
            <person name="Sorokin D.Y."/>
            <person name="Elcheninov A.G."/>
            <person name="Kostrikina N.A."/>
            <person name="Bale N.J."/>
            <person name="Sinninghe Damste J.S."/>
            <person name="Khijniak T.V."/>
            <person name="Kublanov I.V."/>
            <person name="Toshchakov S.V."/>
        </authorList>
    </citation>
    <scope>NUCLEOTIDE SEQUENCE [LARGE SCALE GENOMIC DNA]</scope>
    <source>
        <strain evidence="12 13">AArcht4T</strain>
    </source>
</reference>
<dbReference type="PANTHER" id="PTHR43163">
    <property type="entry name" value="DIPEPTIDE TRANSPORT SYSTEM PERMEASE PROTEIN DPPB-RELATED"/>
    <property type="match status" value="1"/>
</dbReference>
<comment type="caution">
    <text evidence="12">The sequence shown here is derived from an EMBL/GenBank/DDBJ whole genome shotgun (WGS) entry which is preliminary data.</text>
</comment>
<evidence type="ECO:0000313" key="13">
    <source>
        <dbReference type="Proteomes" id="UP000282323"/>
    </source>
</evidence>
<keyword evidence="7" id="KW-0406">Ion transport</keyword>
<dbReference type="Pfam" id="PF19300">
    <property type="entry name" value="BPD_transp_1_N"/>
    <property type="match status" value="1"/>
</dbReference>
<feature type="transmembrane region" description="Helical" evidence="10">
    <location>
        <begin position="179"/>
        <end position="198"/>
    </location>
</feature>
<evidence type="ECO:0000256" key="5">
    <source>
        <dbReference type="ARBA" id="ARBA00022692"/>
    </source>
</evidence>
<comment type="similarity">
    <text evidence="9">Belongs to the binding-protein-dependent transport system permease family. OppBC subfamily.</text>
</comment>
<dbReference type="Gene3D" id="1.10.3720.10">
    <property type="entry name" value="MetI-like"/>
    <property type="match status" value="1"/>
</dbReference>
<name>A0A3N6M5G9_NATCH</name>
<evidence type="ECO:0000256" key="1">
    <source>
        <dbReference type="ARBA" id="ARBA00004651"/>
    </source>
</evidence>